<feature type="compositionally biased region" description="Basic and acidic residues" evidence="1">
    <location>
        <begin position="32"/>
        <end position="45"/>
    </location>
</feature>
<feature type="region of interest" description="Disordered" evidence="1">
    <location>
        <begin position="227"/>
        <end position="288"/>
    </location>
</feature>
<dbReference type="Proteomes" id="UP000053558">
    <property type="component" value="Unassembled WGS sequence"/>
</dbReference>
<dbReference type="EMBL" id="JH711589">
    <property type="protein sequence ID" value="EIW75146.1"/>
    <property type="molecule type" value="Genomic_DNA"/>
</dbReference>
<dbReference type="OMA" id="IMIKNAY"/>
<dbReference type="OrthoDB" id="2691851at2759"/>
<dbReference type="GeneID" id="19208489"/>
<feature type="compositionally biased region" description="Pro residues" evidence="1">
    <location>
        <begin position="65"/>
        <end position="82"/>
    </location>
</feature>
<accession>A0A5M3M887</accession>
<dbReference type="RefSeq" id="XP_007774476.1">
    <property type="nucleotide sequence ID" value="XM_007776286.1"/>
</dbReference>
<feature type="compositionally biased region" description="Low complexity" evidence="1">
    <location>
        <begin position="243"/>
        <end position="256"/>
    </location>
</feature>
<dbReference type="KEGG" id="cput:CONPUDRAFT_66200"/>
<protein>
    <submittedName>
        <fullName evidence="2">Uncharacterized protein</fullName>
    </submittedName>
</protein>
<reference evidence="3" key="1">
    <citation type="journal article" date="2012" name="Science">
        <title>The Paleozoic origin of enzymatic lignin decomposition reconstructed from 31 fungal genomes.</title>
        <authorList>
            <person name="Floudas D."/>
            <person name="Binder M."/>
            <person name="Riley R."/>
            <person name="Barry K."/>
            <person name="Blanchette R.A."/>
            <person name="Henrissat B."/>
            <person name="Martinez A.T."/>
            <person name="Otillar R."/>
            <person name="Spatafora J.W."/>
            <person name="Yadav J.S."/>
            <person name="Aerts A."/>
            <person name="Benoit I."/>
            <person name="Boyd A."/>
            <person name="Carlson A."/>
            <person name="Copeland A."/>
            <person name="Coutinho P.M."/>
            <person name="de Vries R.P."/>
            <person name="Ferreira P."/>
            <person name="Findley K."/>
            <person name="Foster B."/>
            <person name="Gaskell J."/>
            <person name="Glotzer D."/>
            <person name="Gorecki P."/>
            <person name="Heitman J."/>
            <person name="Hesse C."/>
            <person name="Hori C."/>
            <person name="Igarashi K."/>
            <person name="Jurgens J.A."/>
            <person name="Kallen N."/>
            <person name="Kersten P."/>
            <person name="Kohler A."/>
            <person name="Kuees U."/>
            <person name="Kumar T.K.A."/>
            <person name="Kuo A."/>
            <person name="LaButti K."/>
            <person name="Larrondo L.F."/>
            <person name="Lindquist E."/>
            <person name="Ling A."/>
            <person name="Lombard V."/>
            <person name="Lucas S."/>
            <person name="Lundell T."/>
            <person name="Martin R."/>
            <person name="McLaughlin D.J."/>
            <person name="Morgenstern I."/>
            <person name="Morin E."/>
            <person name="Murat C."/>
            <person name="Nagy L.G."/>
            <person name="Nolan M."/>
            <person name="Ohm R.A."/>
            <person name="Patyshakuliyeva A."/>
            <person name="Rokas A."/>
            <person name="Ruiz-Duenas F.J."/>
            <person name="Sabat G."/>
            <person name="Salamov A."/>
            <person name="Samejima M."/>
            <person name="Schmutz J."/>
            <person name="Slot J.C."/>
            <person name="St John F."/>
            <person name="Stenlid J."/>
            <person name="Sun H."/>
            <person name="Sun S."/>
            <person name="Syed K."/>
            <person name="Tsang A."/>
            <person name="Wiebenga A."/>
            <person name="Young D."/>
            <person name="Pisabarro A."/>
            <person name="Eastwood D.C."/>
            <person name="Martin F."/>
            <person name="Cullen D."/>
            <person name="Grigoriev I.V."/>
            <person name="Hibbett D.S."/>
        </authorList>
    </citation>
    <scope>NUCLEOTIDE SEQUENCE [LARGE SCALE GENOMIC DNA]</scope>
    <source>
        <strain evidence="3">RWD-64-598 SS2</strain>
    </source>
</reference>
<name>A0A5M3M887_CONPW</name>
<feature type="region of interest" description="Disordered" evidence="1">
    <location>
        <begin position="1"/>
        <end position="98"/>
    </location>
</feature>
<proteinExistence type="predicted"/>
<sequence length="1314" mass="143014">CPLCGQQITVGTAGSKNMDMHKGSKRCKQQQKQREKEAKEEDERAKKKTKKKPMKQRTLFEVANPPHPLPGPSPSTPLPQPAPEHSNPPSQPAVARAAPSPLANKLLSTLRDGIAHMPSSIPVACENDELVVFENWADNYRDMDADIVWEDADQQMNNVFGGGRPEEEIRTLVRRGDAGMDGVLNFFEFILIDKEIDPCLLSCSSGRVGIIDPSLVDKLVADGLATSPAKPAPNSHPLAAVPAASTTGASLSTSTRPPSPRLIVIDDSDDGRDGVHGHGSAGKTLTSTRDGRCSFACNGFELPVPGGQWGVMVYPFALHTRMVLPWSVHTEGRRIWLTASKCTGRTKVAAACAPCSELGNNGQLVSIVKRMKDGVHENTPHIYQPISGLHSIIRTKTFQVQALRLGRVNLSKSLARKSSALDDHKRFLLAIADSDFSRVQDLIQVCIKNGMSVQKMAEQLDKATRGLYSPKSFSTAEKKLCVLILRLAGPRVLSIYHKATGAPATSTIQRCSVNPPLRVSAGFPSIDEVSYNVKNSFAEGTLGLTDDSASSADQVYGYSLMIDEIKVEGRPRWDDLTNKIVGVAREDADKIGLDFCSEAEAYALVKAVADGKVRLAVEATVAAIGLLAGDSRSHAARPILVSGTCKTEDAPTHADLIQVVIDACEHEKVPGRLYCIASDGEARRGAALVLLTHKRKLAPSSPIFSYVGKLPLMNTLVGDNDLTSDKDWKHVIMKRIRCAILRDKGITIYDYNIPPATLGWHLRSGGLAPHQVENLMNPNDKQDVLLAVSLLKSVWDLPETSSTRPTVIAARKYIRIFGNFLRHLITPYIDVNMSLSDQLAHLSAAAHLACSLYTHPGASGGAFLPKPLYTDIQILIKNVFFCVAKAKVDRPLGNFYIIMLGTDRLEISFGIYRTIVGNDANADLIQLGDRIAHVTESGQILVEYPEWDTTPRRLKLPGLSSDEELTAKVDHINPASWRGDVSLKHVLPITAWTHGRETIEHDYAQFAVHACFARIQESGGDLLFPDGSPPGPCLADPDPEDTVEDDPIPIAAPTPETDDLDMEDRVAIELAEQNQTFSPYVQVEGKRVYKARVLRQLFRFINSAGSTDRLKRVAGLLRFTAAPDIDTDVVNSLSIFGGAKLFVGEPLVTLVKANSRLFLAVVQISAIHFHSSPVVEIAAGALGEEGVSVTTQILILTERSLANPGPESEDWEWSGKMGRVLKSSPGHNFQAINPNLDPSYPTSPSFLFSTADLQAFALSLQAQITQSATGLFRLPSVPTQDLFPYRSGGASYFLFSFSLVFISCARSSSVRHRH</sequence>
<gene>
    <name evidence="2" type="ORF">CONPUDRAFT_66200</name>
</gene>
<feature type="compositionally biased region" description="Basic residues" evidence="1">
    <location>
        <begin position="46"/>
        <end position="55"/>
    </location>
</feature>
<evidence type="ECO:0000313" key="3">
    <source>
        <dbReference type="Proteomes" id="UP000053558"/>
    </source>
</evidence>
<comment type="caution">
    <text evidence="2">The sequence shown here is derived from an EMBL/GenBank/DDBJ whole genome shotgun (WGS) entry which is preliminary data.</text>
</comment>
<organism evidence="2 3">
    <name type="scientific">Coniophora puteana (strain RWD-64-598)</name>
    <name type="common">Brown rot fungus</name>
    <dbReference type="NCBI Taxonomy" id="741705"/>
    <lineage>
        <taxon>Eukaryota</taxon>
        <taxon>Fungi</taxon>
        <taxon>Dikarya</taxon>
        <taxon>Basidiomycota</taxon>
        <taxon>Agaricomycotina</taxon>
        <taxon>Agaricomycetes</taxon>
        <taxon>Agaricomycetidae</taxon>
        <taxon>Boletales</taxon>
        <taxon>Coniophorineae</taxon>
        <taxon>Coniophoraceae</taxon>
        <taxon>Coniophora</taxon>
    </lineage>
</organism>
<evidence type="ECO:0000313" key="2">
    <source>
        <dbReference type="EMBL" id="EIW75146.1"/>
    </source>
</evidence>
<feature type="non-terminal residue" evidence="2">
    <location>
        <position position="1"/>
    </location>
</feature>
<keyword evidence="3" id="KW-1185">Reference proteome</keyword>
<evidence type="ECO:0000256" key="1">
    <source>
        <dbReference type="SAM" id="MobiDB-lite"/>
    </source>
</evidence>
<feature type="compositionally biased region" description="Polar residues" evidence="1">
    <location>
        <begin position="1"/>
        <end position="15"/>
    </location>
</feature>